<evidence type="ECO:0000259" key="11">
    <source>
        <dbReference type="Pfam" id="PF01592"/>
    </source>
</evidence>
<dbReference type="Pfam" id="PF01592">
    <property type="entry name" value="NifU_N"/>
    <property type="match status" value="1"/>
</dbReference>
<gene>
    <name evidence="10" type="primary">mnmA</name>
    <name evidence="14" type="ORF">SAMN02745716_1503</name>
</gene>
<dbReference type="Proteomes" id="UP000222056">
    <property type="component" value="Unassembled WGS sequence"/>
</dbReference>
<feature type="active site" description="Nucleophile" evidence="10">
    <location>
        <position position="242"/>
    </location>
</feature>
<keyword evidence="4 10" id="KW-0547">Nucleotide-binding</keyword>
<sequence length="494" mass="52731">MSADRAAPARASSPQAREQFEQLLTACRGDGALVEWPHAGIAGGAPCGDLVRIAVRCAGETVEEVGFTASGCGAARACAAATVELAEGRPLLEVAKLGASDIAAYVGGLSPGKWHGAALAADALHRALGMALAAGAVAHPQRSGRVVVAFSGGVDSTVAAYLAAQSGKEVVAVTLELWADPATDPERSCCSPRAVLRARGLAHTLGLPHFTLDLRQRFSAQVVSPFLRLHDAGRTPNPCVVCNGQVRFDALIAATHALGAERLLTGHYARLADDGEGLLLRRASDPCKDQSYMLARLEPALLERLEFPLGSLEKTQVREIARAAALPVAERPESQDLCFVAGLGTRSFLRRHAASSLRRGKFVTRDGREVGEHDGHQLYTVGQRRGLGVAMGYPAYVVAKDPQRNRVVLGTRDELWARRVYLDRDLILHRAPQRVRAVQLRYRQRPLPCVLVEDEDRAWLELAQPALAPAPGQTACLLDGELVVGAATIAGWEK</sequence>
<comment type="similarity">
    <text evidence="10">Belongs to the MnmA/TRMU family.</text>
</comment>
<dbReference type="GO" id="GO:0005737">
    <property type="term" value="C:cytoplasm"/>
    <property type="evidence" value="ECO:0007669"/>
    <property type="project" value="UniProtKB-SubCell"/>
</dbReference>
<comment type="function">
    <text evidence="9 10">Catalyzes the 2-thiolation of uridine at the wobble position (U34) of tRNA, leading to the formation of s(2)U34.</text>
</comment>
<accession>A0A1H6FV02</accession>
<feature type="binding site" evidence="10">
    <location>
        <position position="266"/>
    </location>
    <ligand>
        <name>ATP</name>
        <dbReference type="ChEBI" id="CHEBI:30616"/>
    </ligand>
</feature>
<dbReference type="AlphaFoldDB" id="A0A1H6FV02"/>
<keyword evidence="6 10" id="KW-0694">RNA-binding</keyword>
<feature type="domain" description="tRNA-specific 2-thiouridylase MnmA-like central" evidence="13">
    <location>
        <begin position="347"/>
        <end position="410"/>
    </location>
</feature>
<dbReference type="EC" id="2.8.1.13" evidence="10"/>
<dbReference type="HAMAP" id="MF_00144">
    <property type="entry name" value="tRNA_thiouridyl_MnmA"/>
    <property type="match status" value="1"/>
</dbReference>
<dbReference type="GO" id="GO:0016226">
    <property type="term" value="P:iron-sulfur cluster assembly"/>
    <property type="evidence" value="ECO:0007669"/>
    <property type="project" value="InterPro"/>
</dbReference>
<dbReference type="EMBL" id="FNWJ01000002">
    <property type="protein sequence ID" value="SEH14100.1"/>
    <property type="molecule type" value="Genomic_DNA"/>
</dbReference>
<dbReference type="Pfam" id="PF20258">
    <property type="entry name" value="tRNA_Me_trans_C"/>
    <property type="match status" value="1"/>
</dbReference>
<dbReference type="FunFam" id="2.30.30.280:FF:000001">
    <property type="entry name" value="tRNA-specific 2-thiouridylase MnmA"/>
    <property type="match status" value="1"/>
</dbReference>
<dbReference type="GO" id="GO:0000049">
    <property type="term" value="F:tRNA binding"/>
    <property type="evidence" value="ECO:0007669"/>
    <property type="project" value="UniProtKB-KW"/>
</dbReference>
<dbReference type="GO" id="GO:0103016">
    <property type="term" value="F:tRNA-uridine 2-sulfurtransferase activity"/>
    <property type="evidence" value="ECO:0007669"/>
    <property type="project" value="UniProtKB-EC"/>
</dbReference>
<evidence type="ECO:0000256" key="3">
    <source>
        <dbReference type="ARBA" id="ARBA00022694"/>
    </source>
</evidence>
<evidence type="ECO:0000256" key="1">
    <source>
        <dbReference type="ARBA" id="ARBA00022555"/>
    </source>
</evidence>
<reference evidence="15" key="1">
    <citation type="submission" date="2016-10" db="EMBL/GenBank/DDBJ databases">
        <authorList>
            <person name="Varghese N."/>
            <person name="Submissions S."/>
        </authorList>
    </citation>
    <scope>NUCLEOTIDE SEQUENCE [LARGE SCALE GENOMIC DNA]</scope>
    <source>
        <strain evidence="15">ATCC 35263</strain>
    </source>
</reference>
<feature type="site" description="Interaction with tRNA" evidence="10">
    <location>
        <position position="473"/>
    </location>
</feature>
<protein>
    <recommendedName>
        <fullName evidence="10">tRNA-specific 2-thiouridylase MnmA</fullName>
        <ecNumber evidence="10">2.8.1.13</ecNumber>
    </recommendedName>
</protein>
<evidence type="ECO:0000256" key="10">
    <source>
        <dbReference type="HAMAP-Rule" id="MF_00144"/>
    </source>
</evidence>
<evidence type="ECO:0000256" key="7">
    <source>
        <dbReference type="ARBA" id="ARBA00023157"/>
    </source>
</evidence>
<evidence type="ECO:0000256" key="8">
    <source>
        <dbReference type="ARBA" id="ARBA00051542"/>
    </source>
</evidence>
<dbReference type="GO" id="GO:0002143">
    <property type="term" value="P:tRNA wobble position uridine thiolation"/>
    <property type="evidence" value="ECO:0007669"/>
    <property type="project" value="TreeGrafter"/>
</dbReference>
<keyword evidence="10" id="KW-0963">Cytoplasm</keyword>
<evidence type="ECO:0000256" key="2">
    <source>
        <dbReference type="ARBA" id="ARBA00022679"/>
    </source>
</evidence>
<evidence type="ECO:0000256" key="4">
    <source>
        <dbReference type="ARBA" id="ARBA00022741"/>
    </source>
</evidence>
<dbReference type="GO" id="GO:0005506">
    <property type="term" value="F:iron ion binding"/>
    <property type="evidence" value="ECO:0007669"/>
    <property type="project" value="InterPro"/>
</dbReference>
<evidence type="ECO:0000313" key="14">
    <source>
        <dbReference type="EMBL" id="SEH14100.1"/>
    </source>
</evidence>
<feature type="binding site" evidence="10">
    <location>
        <position position="175"/>
    </location>
    <ligand>
        <name>ATP</name>
        <dbReference type="ChEBI" id="CHEBI:30616"/>
    </ligand>
</feature>
<dbReference type="STRING" id="29539.SAMN02745716_1503"/>
<evidence type="ECO:0000256" key="6">
    <source>
        <dbReference type="ARBA" id="ARBA00022884"/>
    </source>
</evidence>
<dbReference type="NCBIfam" id="NF001138">
    <property type="entry name" value="PRK00143.1"/>
    <property type="match status" value="1"/>
</dbReference>
<comment type="subcellular location">
    <subcellularLocation>
        <location evidence="10">Cytoplasm</location>
    </subcellularLocation>
</comment>
<evidence type="ECO:0000259" key="13">
    <source>
        <dbReference type="Pfam" id="PF20259"/>
    </source>
</evidence>
<keyword evidence="5 10" id="KW-0067">ATP-binding</keyword>
<dbReference type="GO" id="GO:0005524">
    <property type="term" value="F:ATP binding"/>
    <property type="evidence" value="ECO:0007669"/>
    <property type="project" value="UniProtKB-KW"/>
</dbReference>
<feature type="region of interest" description="Interaction with tRNA" evidence="10">
    <location>
        <begin position="288"/>
        <end position="290"/>
    </location>
</feature>
<dbReference type="Gene3D" id="2.40.30.10">
    <property type="entry name" value="Translation factors"/>
    <property type="match status" value="1"/>
</dbReference>
<keyword evidence="1 10" id="KW-0820">tRNA-binding</keyword>
<dbReference type="SUPFAM" id="SSF52402">
    <property type="entry name" value="Adenine nucleotide alpha hydrolases-like"/>
    <property type="match status" value="1"/>
</dbReference>
<proteinExistence type="inferred from homology"/>
<dbReference type="InterPro" id="IPR046884">
    <property type="entry name" value="MnmA-like_central"/>
</dbReference>
<feature type="domain" description="tRNA-specific 2-thiouridylase MnmA-like C-terminal" evidence="12">
    <location>
        <begin position="437"/>
        <end position="489"/>
    </location>
</feature>
<dbReference type="InterPro" id="IPR023382">
    <property type="entry name" value="MnmA-like_central_sf"/>
</dbReference>
<organism evidence="14 15">
    <name type="scientific">Thermoleophilum album</name>
    <dbReference type="NCBI Taxonomy" id="29539"/>
    <lineage>
        <taxon>Bacteria</taxon>
        <taxon>Bacillati</taxon>
        <taxon>Actinomycetota</taxon>
        <taxon>Thermoleophilia</taxon>
        <taxon>Thermoleophilales</taxon>
        <taxon>Thermoleophilaceae</taxon>
        <taxon>Thermoleophilum</taxon>
    </lineage>
</organism>
<comment type="catalytic activity">
    <reaction evidence="8 10">
        <text>S-sulfanyl-L-cysteinyl-[protein] + uridine(34) in tRNA + AH2 + ATP = 2-thiouridine(34) in tRNA + L-cysteinyl-[protein] + A + AMP + diphosphate + H(+)</text>
        <dbReference type="Rhea" id="RHEA:47032"/>
        <dbReference type="Rhea" id="RHEA-COMP:10131"/>
        <dbReference type="Rhea" id="RHEA-COMP:11726"/>
        <dbReference type="Rhea" id="RHEA-COMP:11727"/>
        <dbReference type="Rhea" id="RHEA-COMP:11728"/>
        <dbReference type="ChEBI" id="CHEBI:13193"/>
        <dbReference type="ChEBI" id="CHEBI:15378"/>
        <dbReference type="ChEBI" id="CHEBI:17499"/>
        <dbReference type="ChEBI" id="CHEBI:29950"/>
        <dbReference type="ChEBI" id="CHEBI:30616"/>
        <dbReference type="ChEBI" id="CHEBI:33019"/>
        <dbReference type="ChEBI" id="CHEBI:61963"/>
        <dbReference type="ChEBI" id="CHEBI:65315"/>
        <dbReference type="ChEBI" id="CHEBI:87170"/>
        <dbReference type="ChEBI" id="CHEBI:456215"/>
        <dbReference type="EC" id="2.8.1.13"/>
    </reaction>
</comment>
<dbReference type="Gene3D" id="2.30.30.280">
    <property type="entry name" value="Adenine nucleotide alpha hydrolases-like domains"/>
    <property type="match status" value="1"/>
</dbReference>
<dbReference type="CDD" id="cd01998">
    <property type="entry name" value="MnmA_TRMU-like"/>
    <property type="match status" value="1"/>
</dbReference>
<feature type="region of interest" description="Interaction with tRNA" evidence="10">
    <location>
        <begin position="441"/>
        <end position="442"/>
    </location>
</feature>
<dbReference type="InterPro" id="IPR002871">
    <property type="entry name" value="NIF_FeS_clus_asmbl_NifU_N"/>
</dbReference>
<feature type="site" description="Interaction with tRNA" evidence="10">
    <location>
        <position position="267"/>
    </location>
</feature>
<dbReference type="Pfam" id="PF20259">
    <property type="entry name" value="tRNA_Me_trans_M"/>
    <property type="match status" value="1"/>
</dbReference>
<dbReference type="RefSeq" id="WP_177169409.1">
    <property type="nucleotide sequence ID" value="NZ_FNWJ01000002.1"/>
</dbReference>
<evidence type="ECO:0000256" key="9">
    <source>
        <dbReference type="ARBA" id="ARBA00056575"/>
    </source>
</evidence>
<keyword evidence="2 10" id="KW-0808">Transferase</keyword>
<evidence type="ECO:0000259" key="12">
    <source>
        <dbReference type="Pfam" id="PF20258"/>
    </source>
</evidence>
<keyword evidence="7" id="KW-1015">Disulfide bond</keyword>
<dbReference type="PANTHER" id="PTHR11933">
    <property type="entry name" value="TRNA 5-METHYLAMINOMETHYL-2-THIOURIDYLATE -METHYLTRANSFERASE"/>
    <property type="match status" value="1"/>
</dbReference>
<evidence type="ECO:0000256" key="5">
    <source>
        <dbReference type="ARBA" id="ARBA00022840"/>
    </source>
</evidence>
<evidence type="ECO:0000313" key="15">
    <source>
        <dbReference type="Proteomes" id="UP000222056"/>
    </source>
</evidence>
<dbReference type="Gene3D" id="3.90.1010.10">
    <property type="match status" value="1"/>
</dbReference>
<dbReference type="PANTHER" id="PTHR11933:SF5">
    <property type="entry name" value="MITOCHONDRIAL TRNA-SPECIFIC 2-THIOURIDYLASE 1"/>
    <property type="match status" value="1"/>
</dbReference>
<name>A0A1H6FV02_THEAL</name>
<keyword evidence="3 10" id="KW-0819">tRNA processing</keyword>
<dbReference type="GO" id="GO:0051536">
    <property type="term" value="F:iron-sulfur cluster binding"/>
    <property type="evidence" value="ECO:0007669"/>
    <property type="project" value="InterPro"/>
</dbReference>
<dbReference type="NCBIfam" id="TIGR00420">
    <property type="entry name" value="trmU"/>
    <property type="match status" value="1"/>
</dbReference>
<feature type="active site" description="Cysteine persulfide intermediate" evidence="10">
    <location>
        <position position="338"/>
    </location>
</feature>
<keyword evidence="15" id="KW-1185">Reference proteome</keyword>
<dbReference type="Pfam" id="PF03054">
    <property type="entry name" value="tRNA_Me_trans"/>
    <property type="match status" value="1"/>
</dbReference>
<dbReference type="InterPro" id="IPR004506">
    <property type="entry name" value="MnmA-like"/>
</dbReference>
<feature type="domain" description="NIF system FeS cluster assembly NifU N-terminal" evidence="11">
    <location>
        <begin position="39"/>
        <end position="129"/>
    </location>
</feature>
<feature type="binding site" evidence="10">
    <location>
        <begin position="149"/>
        <end position="156"/>
    </location>
    <ligand>
        <name>ATP</name>
        <dbReference type="ChEBI" id="CHEBI:30616"/>
    </ligand>
</feature>
<dbReference type="InterPro" id="IPR014729">
    <property type="entry name" value="Rossmann-like_a/b/a_fold"/>
</dbReference>
<dbReference type="Gene3D" id="3.40.50.620">
    <property type="entry name" value="HUPs"/>
    <property type="match status" value="1"/>
</dbReference>
<comment type="caution">
    <text evidence="10">Lacks conserved residue(s) required for the propagation of feature annotation.</text>
</comment>
<dbReference type="InterPro" id="IPR046885">
    <property type="entry name" value="MnmA-like_C"/>
</dbReference>
<dbReference type="SUPFAM" id="SSF82649">
    <property type="entry name" value="SufE/NifU"/>
    <property type="match status" value="1"/>
</dbReference>